<evidence type="ECO:0000313" key="3">
    <source>
        <dbReference type="Proteomes" id="UP000765509"/>
    </source>
</evidence>
<accession>A0A9Q3H500</accession>
<dbReference type="AlphaFoldDB" id="A0A9Q3H500"/>
<organism evidence="2 3">
    <name type="scientific">Austropuccinia psidii MF-1</name>
    <dbReference type="NCBI Taxonomy" id="1389203"/>
    <lineage>
        <taxon>Eukaryota</taxon>
        <taxon>Fungi</taxon>
        <taxon>Dikarya</taxon>
        <taxon>Basidiomycota</taxon>
        <taxon>Pucciniomycotina</taxon>
        <taxon>Pucciniomycetes</taxon>
        <taxon>Pucciniales</taxon>
        <taxon>Sphaerophragmiaceae</taxon>
        <taxon>Austropuccinia</taxon>
    </lineage>
</organism>
<feature type="compositionally biased region" description="Low complexity" evidence="1">
    <location>
        <begin position="11"/>
        <end position="21"/>
    </location>
</feature>
<keyword evidence="3" id="KW-1185">Reference proteome</keyword>
<feature type="region of interest" description="Disordered" evidence="1">
    <location>
        <begin position="1"/>
        <end position="25"/>
    </location>
</feature>
<gene>
    <name evidence="2" type="ORF">O181_031231</name>
</gene>
<protein>
    <submittedName>
        <fullName evidence="2">Uncharacterized protein</fullName>
    </submittedName>
</protein>
<sequence length="83" mass="9295">MTNNHRPPQSPTTSSSNSQIPFMDPSGNLMSEVLMLWWMLEQVLNRLTGRPQETRTAVELRDIPNLCFTGNPTELGPSLPLSN</sequence>
<comment type="caution">
    <text evidence="2">The sequence shown here is derived from an EMBL/GenBank/DDBJ whole genome shotgun (WGS) entry which is preliminary data.</text>
</comment>
<name>A0A9Q3H500_9BASI</name>
<reference evidence="2" key="1">
    <citation type="submission" date="2021-03" db="EMBL/GenBank/DDBJ databases">
        <title>Draft genome sequence of rust myrtle Austropuccinia psidii MF-1, a brazilian biotype.</title>
        <authorList>
            <person name="Quecine M.C."/>
            <person name="Pachon D.M.R."/>
            <person name="Bonatelli M.L."/>
            <person name="Correr F.H."/>
            <person name="Franceschini L.M."/>
            <person name="Leite T.F."/>
            <person name="Margarido G.R.A."/>
            <person name="Almeida C.A."/>
            <person name="Ferrarezi J.A."/>
            <person name="Labate C.A."/>
        </authorList>
    </citation>
    <scope>NUCLEOTIDE SEQUENCE</scope>
    <source>
        <strain evidence="2">MF-1</strain>
    </source>
</reference>
<dbReference type="Proteomes" id="UP000765509">
    <property type="component" value="Unassembled WGS sequence"/>
</dbReference>
<dbReference type="EMBL" id="AVOT02011120">
    <property type="protein sequence ID" value="MBW0491516.1"/>
    <property type="molecule type" value="Genomic_DNA"/>
</dbReference>
<evidence type="ECO:0000256" key="1">
    <source>
        <dbReference type="SAM" id="MobiDB-lite"/>
    </source>
</evidence>
<evidence type="ECO:0000313" key="2">
    <source>
        <dbReference type="EMBL" id="MBW0491516.1"/>
    </source>
</evidence>
<proteinExistence type="predicted"/>